<dbReference type="RefSeq" id="WP_245933792.1">
    <property type="nucleotide sequence ID" value="NZ_UAPU01000007.1"/>
</dbReference>
<evidence type="ECO:0000256" key="2">
    <source>
        <dbReference type="HAMAP-Rule" id="MF_01477"/>
    </source>
</evidence>
<comment type="similarity">
    <text evidence="1 2">Belongs to the Iojap/RsfS family.</text>
</comment>
<dbReference type="GO" id="GO:0017148">
    <property type="term" value="P:negative regulation of translation"/>
    <property type="evidence" value="ECO:0007669"/>
    <property type="project" value="UniProtKB-UniRule"/>
</dbReference>
<evidence type="ECO:0000313" key="3">
    <source>
        <dbReference type="EMBL" id="SPT69754.1"/>
    </source>
</evidence>
<dbReference type="EMBL" id="UAPV01000001">
    <property type="protein sequence ID" value="SPT69754.1"/>
    <property type="molecule type" value="Genomic_DNA"/>
</dbReference>
<dbReference type="Gene3D" id="3.30.460.10">
    <property type="entry name" value="Beta Polymerase, domain 2"/>
    <property type="match status" value="1"/>
</dbReference>
<dbReference type="AlphaFoldDB" id="A0A2X0VFF1"/>
<keyword evidence="4" id="KW-1185">Reference proteome</keyword>
<dbReference type="GO" id="GO:0090071">
    <property type="term" value="P:negative regulation of ribosome biogenesis"/>
    <property type="evidence" value="ECO:0007669"/>
    <property type="project" value="UniProtKB-UniRule"/>
</dbReference>
<organism evidence="3 4">
    <name type="scientific">Anaerobiospirillum thomasii</name>
    <dbReference type="NCBI Taxonomy" id="179995"/>
    <lineage>
        <taxon>Bacteria</taxon>
        <taxon>Pseudomonadati</taxon>
        <taxon>Pseudomonadota</taxon>
        <taxon>Gammaproteobacteria</taxon>
        <taxon>Aeromonadales</taxon>
        <taxon>Succinivibrionaceae</taxon>
        <taxon>Anaerobiospirillum</taxon>
    </lineage>
</organism>
<evidence type="ECO:0000256" key="1">
    <source>
        <dbReference type="ARBA" id="ARBA00010574"/>
    </source>
</evidence>
<keyword evidence="2" id="KW-0810">Translation regulation</keyword>
<gene>
    <name evidence="3" type="primary">ybeB</name>
    <name evidence="2" type="synonym">rsfS</name>
    <name evidence="3" type="ORF">NCTC13093_01134</name>
</gene>
<keyword evidence="2" id="KW-0963">Cytoplasm</keyword>
<name>A0A2X0VFF1_9GAMM</name>
<reference evidence="3 4" key="1">
    <citation type="submission" date="2018-06" db="EMBL/GenBank/DDBJ databases">
        <authorList>
            <consortium name="Pathogen Informatics"/>
            <person name="Doyle S."/>
        </authorList>
    </citation>
    <scope>NUCLEOTIDE SEQUENCE [LARGE SCALE GENOMIC DNA]</scope>
    <source>
        <strain evidence="3 4">NCTC13093</strain>
    </source>
</reference>
<sequence>MNSEKKIQNTQQKLALCVKSLESSKALDIVFIDVKENSSITDFMVICTGTSNRHVCAIADRLSDHLSQYGVKGVSISGQQEGLWVLADAGDVIVHILQQEARDRYQLESLYRVVRAEA</sequence>
<comment type="subunit">
    <text evidence="2">Interacts with ribosomal protein uL14 (rplN).</text>
</comment>
<dbReference type="HAMAP" id="MF_01477">
    <property type="entry name" value="Iojap_RsfS"/>
    <property type="match status" value="1"/>
</dbReference>
<proteinExistence type="inferred from homology"/>
<dbReference type="PANTHER" id="PTHR21043:SF0">
    <property type="entry name" value="MITOCHONDRIAL ASSEMBLY OF RIBOSOMAL LARGE SUBUNIT PROTEIN 1"/>
    <property type="match status" value="1"/>
</dbReference>
<dbReference type="GO" id="GO:0043023">
    <property type="term" value="F:ribosomal large subunit binding"/>
    <property type="evidence" value="ECO:0007669"/>
    <property type="project" value="TreeGrafter"/>
</dbReference>
<dbReference type="InterPro" id="IPR043519">
    <property type="entry name" value="NT_sf"/>
</dbReference>
<protein>
    <recommendedName>
        <fullName evidence="2">Ribosomal silencing factor RsfS</fullName>
    </recommendedName>
</protein>
<dbReference type="PANTHER" id="PTHR21043">
    <property type="entry name" value="IOJAP SUPERFAMILY ORTHOLOG"/>
    <property type="match status" value="1"/>
</dbReference>
<dbReference type="Proteomes" id="UP000250086">
    <property type="component" value="Unassembled WGS sequence"/>
</dbReference>
<keyword evidence="2" id="KW-0678">Repressor</keyword>
<dbReference type="InterPro" id="IPR004394">
    <property type="entry name" value="Iojap/RsfS/C7orf30"/>
</dbReference>
<comment type="function">
    <text evidence="2">Functions as a ribosomal silencing factor. Interacts with ribosomal protein uL14 (rplN), blocking formation of intersubunit bridge B8. Prevents association of the 30S and 50S ribosomal subunits and the formation of functional ribosomes, thus repressing translation.</text>
</comment>
<dbReference type="GO" id="GO:0005737">
    <property type="term" value="C:cytoplasm"/>
    <property type="evidence" value="ECO:0007669"/>
    <property type="project" value="UniProtKB-SubCell"/>
</dbReference>
<dbReference type="SUPFAM" id="SSF81301">
    <property type="entry name" value="Nucleotidyltransferase"/>
    <property type="match status" value="1"/>
</dbReference>
<dbReference type="NCBIfam" id="TIGR00090">
    <property type="entry name" value="rsfS_iojap_ybeB"/>
    <property type="match status" value="1"/>
</dbReference>
<evidence type="ECO:0000313" key="4">
    <source>
        <dbReference type="Proteomes" id="UP000250086"/>
    </source>
</evidence>
<comment type="subcellular location">
    <subcellularLocation>
        <location evidence="2">Cytoplasm</location>
    </subcellularLocation>
</comment>
<dbReference type="GO" id="GO:0042256">
    <property type="term" value="P:cytosolic ribosome assembly"/>
    <property type="evidence" value="ECO:0007669"/>
    <property type="project" value="UniProtKB-UniRule"/>
</dbReference>
<accession>A0A2X0VFF1</accession>
<dbReference type="Pfam" id="PF02410">
    <property type="entry name" value="RsfS"/>
    <property type="match status" value="1"/>
</dbReference>